<keyword evidence="2" id="KW-0677">Repeat</keyword>
<protein>
    <recommendedName>
        <fullName evidence="4">EF-hand domain-containing protein</fullName>
    </recommendedName>
</protein>
<feature type="domain" description="EF-hand" evidence="4">
    <location>
        <begin position="111"/>
        <end position="146"/>
    </location>
</feature>
<evidence type="ECO:0000256" key="2">
    <source>
        <dbReference type="ARBA" id="ARBA00022737"/>
    </source>
</evidence>
<keyword evidence="6" id="KW-1185">Reference proteome</keyword>
<evidence type="ECO:0000313" key="5">
    <source>
        <dbReference type="EMBL" id="KAI5417230.1"/>
    </source>
</evidence>
<comment type="caution">
    <text evidence="5">The sequence shown here is derived from an EMBL/GenBank/DDBJ whole genome shotgun (WGS) entry which is preliminary data.</text>
</comment>
<dbReference type="InterPro" id="IPR011992">
    <property type="entry name" value="EF-hand-dom_pair"/>
</dbReference>
<gene>
    <name evidence="5" type="ORF">KIW84_042017</name>
</gene>
<dbReference type="Proteomes" id="UP001058974">
    <property type="component" value="Chromosome 4"/>
</dbReference>
<dbReference type="Gene3D" id="1.10.238.10">
    <property type="entry name" value="EF-hand"/>
    <property type="match status" value="2"/>
</dbReference>
<dbReference type="AlphaFoldDB" id="A0A9D5ASU1"/>
<dbReference type="FunFam" id="1.10.238.10:FF:000001">
    <property type="entry name" value="Calmodulin 1"/>
    <property type="match status" value="1"/>
</dbReference>
<dbReference type="InterPro" id="IPR039647">
    <property type="entry name" value="EF_hand_pair_protein_CML-like"/>
</dbReference>
<evidence type="ECO:0000256" key="3">
    <source>
        <dbReference type="ARBA" id="ARBA00022837"/>
    </source>
</evidence>
<dbReference type="GO" id="GO:0005509">
    <property type="term" value="F:calcium ion binding"/>
    <property type="evidence" value="ECO:0007669"/>
    <property type="project" value="InterPro"/>
</dbReference>
<dbReference type="PROSITE" id="PS00018">
    <property type="entry name" value="EF_HAND_1"/>
    <property type="match status" value="2"/>
</dbReference>
<dbReference type="Pfam" id="PF13499">
    <property type="entry name" value="EF-hand_7"/>
    <property type="match status" value="2"/>
</dbReference>
<dbReference type="SMART" id="SM00054">
    <property type="entry name" value="EFh"/>
    <property type="match status" value="4"/>
</dbReference>
<evidence type="ECO:0000256" key="1">
    <source>
        <dbReference type="ARBA" id="ARBA00022723"/>
    </source>
</evidence>
<organism evidence="5 6">
    <name type="scientific">Pisum sativum</name>
    <name type="common">Garden pea</name>
    <name type="synonym">Lathyrus oleraceus</name>
    <dbReference type="NCBI Taxonomy" id="3888"/>
    <lineage>
        <taxon>Eukaryota</taxon>
        <taxon>Viridiplantae</taxon>
        <taxon>Streptophyta</taxon>
        <taxon>Embryophyta</taxon>
        <taxon>Tracheophyta</taxon>
        <taxon>Spermatophyta</taxon>
        <taxon>Magnoliopsida</taxon>
        <taxon>eudicotyledons</taxon>
        <taxon>Gunneridae</taxon>
        <taxon>Pentapetalae</taxon>
        <taxon>rosids</taxon>
        <taxon>fabids</taxon>
        <taxon>Fabales</taxon>
        <taxon>Fabaceae</taxon>
        <taxon>Papilionoideae</taxon>
        <taxon>50 kb inversion clade</taxon>
        <taxon>NPAAA clade</taxon>
        <taxon>Hologalegina</taxon>
        <taxon>IRL clade</taxon>
        <taxon>Fabeae</taxon>
        <taxon>Lathyrus</taxon>
    </lineage>
</organism>
<name>A0A9D5ASU1_PEA</name>
<feature type="domain" description="EF-hand" evidence="4">
    <location>
        <begin position="39"/>
        <end position="74"/>
    </location>
</feature>
<keyword evidence="3" id="KW-0106">Calcium</keyword>
<reference evidence="5 6" key="1">
    <citation type="journal article" date="2022" name="Nat. Genet.">
        <title>Improved pea reference genome and pan-genome highlight genomic features and evolutionary characteristics.</title>
        <authorList>
            <person name="Yang T."/>
            <person name="Liu R."/>
            <person name="Luo Y."/>
            <person name="Hu S."/>
            <person name="Wang D."/>
            <person name="Wang C."/>
            <person name="Pandey M.K."/>
            <person name="Ge S."/>
            <person name="Xu Q."/>
            <person name="Li N."/>
            <person name="Li G."/>
            <person name="Huang Y."/>
            <person name="Saxena R.K."/>
            <person name="Ji Y."/>
            <person name="Li M."/>
            <person name="Yan X."/>
            <person name="He Y."/>
            <person name="Liu Y."/>
            <person name="Wang X."/>
            <person name="Xiang C."/>
            <person name="Varshney R.K."/>
            <person name="Ding H."/>
            <person name="Gao S."/>
            <person name="Zong X."/>
        </authorList>
    </citation>
    <scope>NUCLEOTIDE SEQUENCE [LARGE SCALE GENOMIC DNA]</scope>
    <source>
        <strain evidence="5 6">cv. Zhongwan 6</strain>
    </source>
</reference>
<dbReference type="InterPro" id="IPR018247">
    <property type="entry name" value="EF_Hand_1_Ca_BS"/>
</dbReference>
<dbReference type="PROSITE" id="PS50222">
    <property type="entry name" value="EF_HAND_2"/>
    <property type="match status" value="3"/>
</dbReference>
<evidence type="ECO:0000259" key="4">
    <source>
        <dbReference type="PROSITE" id="PS50222"/>
    </source>
</evidence>
<dbReference type="Gramene" id="Psat04G0201700-T1">
    <property type="protein sequence ID" value="KAI5417230.1"/>
    <property type="gene ID" value="KIW84_042017"/>
</dbReference>
<dbReference type="SUPFAM" id="SSF47473">
    <property type="entry name" value="EF-hand"/>
    <property type="match status" value="1"/>
</dbReference>
<keyword evidence="1" id="KW-0479">Metal-binding</keyword>
<dbReference type="InterPro" id="IPR002048">
    <property type="entry name" value="EF_hand_dom"/>
</dbReference>
<proteinExistence type="predicted"/>
<feature type="domain" description="EF-hand" evidence="4">
    <location>
        <begin position="75"/>
        <end position="110"/>
    </location>
</feature>
<sequence>MLAFALNKKYSEQLCKKPHSNGYFHSLFGNGGMEAQREREHQSWQIRIYRFDTNGNGKISVTELDSILRSLGSAVLADELQRVMEDIDTDRDGFINLAEFAAFCQSGSADCDAPELRGAFDLYDKDKNGPISATELCQVLNTLGMKCFVDECHTMIKTIDYDGDSTVNYEEFKMMSNNRPSGN</sequence>
<dbReference type="EMBL" id="JAMSHJ010000004">
    <property type="protein sequence ID" value="KAI5417230.1"/>
    <property type="molecule type" value="Genomic_DNA"/>
</dbReference>
<evidence type="ECO:0000313" key="6">
    <source>
        <dbReference type="Proteomes" id="UP001058974"/>
    </source>
</evidence>
<dbReference type="CDD" id="cd00051">
    <property type="entry name" value="EFh"/>
    <property type="match status" value="2"/>
</dbReference>
<dbReference type="PANTHER" id="PTHR10891">
    <property type="entry name" value="EF-HAND CALCIUM-BINDING DOMAIN CONTAINING PROTEIN"/>
    <property type="match status" value="1"/>
</dbReference>
<accession>A0A9D5ASU1</accession>